<dbReference type="InterPro" id="IPR010121">
    <property type="entry name" value="Pyruvate_phosphate_dikinase"/>
</dbReference>
<feature type="binding site" evidence="13">
    <location>
        <position position="655"/>
    </location>
    <ligand>
        <name>substrate</name>
    </ligand>
</feature>
<accession>A0A2M8PDN7</accession>
<gene>
    <name evidence="18" type="ORF">CUN49_09380</name>
</gene>
<keyword evidence="5" id="KW-0808">Transferase</keyword>
<sequence length="927" mass="102708">MAKATTAVPAKEKSEQDGAKRSGTRWVYLFSELDAARAAVGGKWDDVRALLGGKGANLAEMTRIGLPVPPGFTITTRACNAYLEANQTFPEGMWEQVLKAVRDIEAQTGKQFGNPSNPLLFSVRSGAKFSMPGMMDTVLNLGMNDAVAEGMIALTGDPRFVYDAYRRFVQMFGSVVMSIEDEAFEDYLSATKKRRGVSSDTELSAEDWQKVTAEFKLIYRKHVGEEFPTDPYAQLSKAIEAVFKSWNGKRAVDYRNAANIPHNLGTAVNVQMMVFGNMGNDSGTGVAFTRNPSTGERKLFGDYLMNAQGEDVVAGIRTPKPISELEKENPAVYKQFIEVAQKLEQHYRDMQDVEFTIERGKLYMLQTRDGKRTARAAVRIAVEMAEEGLIKREEAVLRVSPDQVLQLLHPQFDPEAKRDAVRSGKRIATGVNASPGAAVGVVAFDADLAEKWGKAKKSVIMVRPETKPDDVHGMLASKGILTSRGGATSHAAVVARQFGVPCVCGAEALEIDLRARLMRVGDIVVHEGDTISIDGTTGEVFVGELKREVPDFMRETYLQTLLSWADQFRRLNVYANADYPQDARRAREYGARGIGLCRTEHMFFQEERLPIMQAAILAKPNSPEERAELDKLEVFQYDDFYGILKAMDGLPVIIRLLDPPLHEFLPDHEQLALRAAGLRLMGDRPKELERVEALMSAVEAMREFNPMIGLRGCRLGITRPAFSEMQARALFRAACQLTKEGYDVHPEIMIAVTSTAEEVRELRQLIERVAAEVMRAMNCAVNYKIGTMIELPRAAITAHKMAEYSEFFSFGTNDLTQTTFGISRDDAEGKFLLDYVERGLLPRNPFQQLDEEGVGFLIELAVERGRKTRPDLEIGICGEHGGDPASIAFCHRANLDYVSCSPFRVPVARLAAAQAALKEAGHSAKDD</sequence>
<dbReference type="Gene3D" id="3.20.20.60">
    <property type="entry name" value="Phosphoenolpyruvate-binding domains"/>
    <property type="match status" value="1"/>
</dbReference>
<evidence type="ECO:0000256" key="5">
    <source>
        <dbReference type="ARBA" id="ARBA00022679"/>
    </source>
</evidence>
<dbReference type="InterPro" id="IPR008279">
    <property type="entry name" value="PEP-util_enz_mobile_dom"/>
</dbReference>
<protein>
    <recommendedName>
        <fullName evidence="4 11">Pyruvate, phosphate dikinase</fullName>
        <ecNumber evidence="3 11">2.7.9.1</ecNumber>
    </recommendedName>
</protein>
<dbReference type="Gene3D" id="3.30.470.20">
    <property type="entry name" value="ATP-grasp fold, B domain"/>
    <property type="match status" value="1"/>
</dbReference>
<dbReference type="EC" id="2.7.9.1" evidence="3 11"/>
<dbReference type="Gene3D" id="3.50.30.10">
    <property type="entry name" value="Phosphohistidine domain"/>
    <property type="match status" value="1"/>
</dbReference>
<keyword evidence="9" id="KW-0067">ATP-binding</keyword>
<keyword evidence="7" id="KW-0547">Nucleotide-binding</keyword>
<dbReference type="Gene3D" id="1.10.189.10">
    <property type="entry name" value="Pyruvate Phosphate Dikinase, domain 2"/>
    <property type="match status" value="1"/>
</dbReference>
<dbReference type="InterPro" id="IPR036637">
    <property type="entry name" value="Phosphohistidine_dom_sf"/>
</dbReference>
<evidence type="ECO:0000256" key="7">
    <source>
        <dbReference type="ARBA" id="ARBA00022741"/>
    </source>
</evidence>
<dbReference type="GO" id="GO:0005524">
    <property type="term" value="F:ATP binding"/>
    <property type="evidence" value="ECO:0007669"/>
    <property type="project" value="UniProtKB-UniRule"/>
</dbReference>
<dbReference type="Gene3D" id="3.30.1490.20">
    <property type="entry name" value="ATP-grasp fold, A domain"/>
    <property type="match status" value="1"/>
</dbReference>
<dbReference type="PANTHER" id="PTHR22931">
    <property type="entry name" value="PHOSPHOENOLPYRUVATE DIKINASE-RELATED"/>
    <property type="match status" value="1"/>
</dbReference>
<evidence type="ECO:0000256" key="9">
    <source>
        <dbReference type="ARBA" id="ARBA00022840"/>
    </source>
</evidence>
<keyword evidence="18" id="KW-0670">Pyruvate</keyword>
<evidence type="ECO:0000313" key="19">
    <source>
        <dbReference type="Proteomes" id="UP000229681"/>
    </source>
</evidence>
<evidence type="ECO:0000256" key="4">
    <source>
        <dbReference type="ARBA" id="ARBA00020138"/>
    </source>
</evidence>
<evidence type="ECO:0000256" key="10">
    <source>
        <dbReference type="ARBA" id="ARBA00022842"/>
    </source>
</evidence>
<feature type="binding site" evidence="13">
    <location>
        <position position="813"/>
    </location>
    <ligand>
        <name>substrate</name>
    </ligand>
</feature>
<evidence type="ECO:0000256" key="14">
    <source>
        <dbReference type="PIRSR" id="PIRSR000853-3"/>
    </source>
</evidence>
<feature type="binding site" evidence="14">
    <location>
        <position position="790"/>
    </location>
    <ligand>
        <name>Mg(2+)</name>
        <dbReference type="ChEBI" id="CHEBI:18420"/>
    </ligand>
</feature>
<comment type="caution">
    <text evidence="18">The sequence shown here is derived from an EMBL/GenBank/DDBJ whole genome shotgun (WGS) entry which is preliminary data.</text>
</comment>
<feature type="binding site" evidence="13">
    <location>
        <position position="811"/>
    </location>
    <ligand>
        <name>substrate</name>
    </ligand>
</feature>
<feature type="active site" description="Tele-phosphohistidine intermediate" evidence="12">
    <location>
        <position position="490"/>
    </location>
</feature>
<dbReference type="Pfam" id="PF01326">
    <property type="entry name" value="PPDK_N"/>
    <property type="match status" value="3"/>
</dbReference>
<dbReference type="NCBIfam" id="NF004531">
    <property type="entry name" value="PRK05878.1"/>
    <property type="match status" value="1"/>
</dbReference>
<dbReference type="PANTHER" id="PTHR22931:SF9">
    <property type="entry name" value="PYRUVATE, PHOSPHATE DIKINASE 1, CHLOROPLASTIC"/>
    <property type="match status" value="1"/>
</dbReference>
<feature type="domain" description="PEP-utilising enzyme mobile" evidence="15">
    <location>
        <begin position="456"/>
        <end position="538"/>
    </location>
</feature>
<feature type="domain" description="Pyruvate phosphate dikinase AMP/ATP-binding" evidence="16">
    <location>
        <begin position="88"/>
        <end position="323"/>
    </location>
</feature>
<evidence type="ECO:0000259" key="16">
    <source>
        <dbReference type="Pfam" id="PF01326"/>
    </source>
</evidence>
<dbReference type="EMBL" id="PGTM01000123">
    <property type="protein sequence ID" value="PJF35672.1"/>
    <property type="molecule type" value="Genomic_DNA"/>
</dbReference>
<dbReference type="Proteomes" id="UP000229681">
    <property type="component" value="Unassembled WGS sequence"/>
</dbReference>
<evidence type="ECO:0000256" key="11">
    <source>
        <dbReference type="PIRNR" id="PIRNR000853"/>
    </source>
</evidence>
<dbReference type="NCBIfam" id="TIGR01828">
    <property type="entry name" value="pyru_phos_dikin"/>
    <property type="match status" value="1"/>
</dbReference>
<dbReference type="Pfam" id="PF00391">
    <property type="entry name" value="PEP-utilizers"/>
    <property type="match status" value="1"/>
</dbReference>
<evidence type="ECO:0000256" key="12">
    <source>
        <dbReference type="PIRSR" id="PIRSR000853-1"/>
    </source>
</evidence>
<proteinExistence type="inferred from homology"/>
<dbReference type="GO" id="GO:0050242">
    <property type="term" value="F:pyruvate, phosphate dikinase activity"/>
    <property type="evidence" value="ECO:0007669"/>
    <property type="project" value="UniProtKB-UniRule"/>
</dbReference>
<evidence type="ECO:0000259" key="17">
    <source>
        <dbReference type="Pfam" id="PF02896"/>
    </source>
</evidence>
<feature type="active site" description="Proton donor" evidence="12">
    <location>
        <position position="877"/>
    </location>
</feature>
<feature type="binding site" evidence="14">
    <location>
        <position position="814"/>
    </location>
    <ligand>
        <name>Mg(2+)</name>
        <dbReference type="ChEBI" id="CHEBI:18420"/>
    </ligand>
</feature>
<dbReference type="PROSITE" id="PS00370">
    <property type="entry name" value="PEP_ENZYMES_PHOS_SITE"/>
    <property type="match status" value="1"/>
</dbReference>
<dbReference type="Gene3D" id="1.20.80.30">
    <property type="match status" value="1"/>
</dbReference>
<feature type="binding site" evidence="13">
    <location>
        <position position="812"/>
    </location>
    <ligand>
        <name>substrate</name>
    </ligand>
</feature>
<dbReference type="InterPro" id="IPR023151">
    <property type="entry name" value="PEP_util_CS"/>
</dbReference>
<evidence type="ECO:0000256" key="13">
    <source>
        <dbReference type="PIRSR" id="PIRSR000853-2"/>
    </source>
</evidence>
<feature type="binding site" evidence="13">
    <location>
        <position position="814"/>
    </location>
    <ligand>
        <name>substrate</name>
    </ligand>
</feature>
<comment type="cofactor">
    <cofactor evidence="1 11 14">
        <name>Mg(2+)</name>
        <dbReference type="ChEBI" id="CHEBI:18420"/>
    </cofactor>
</comment>
<evidence type="ECO:0000259" key="15">
    <source>
        <dbReference type="Pfam" id="PF00391"/>
    </source>
</evidence>
<keyword evidence="10 14" id="KW-0460">Magnesium</keyword>
<comment type="catalytic activity">
    <reaction evidence="11">
        <text>pyruvate + phosphate + ATP = phosphoenolpyruvate + AMP + diphosphate + H(+)</text>
        <dbReference type="Rhea" id="RHEA:10756"/>
        <dbReference type="ChEBI" id="CHEBI:15361"/>
        <dbReference type="ChEBI" id="CHEBI:15378"/>
        <dbReference type="ChEBI" id="CHEBI:30616"/>
        <dbReference type="ChEBI" id="CHEBI:33019"/>
        <dbReference type="ChEBI" id="CHEBI:43474"/>
        <dbReference type="ChEBI" id="CHEBI:58702"/>
        <dbReference type="ChEBI" id="CHEBI:456215"/>
        <dbReference type="EC" id="2.7.9.1"/>
    </reaction>
</comment>
<keyword evidence="6 14" id="KW-0479">Metal-binding</keyword>
<dbReference type="InterPro" id="IPR040442">
    <property type="entry name" value="Pyrv_kinase-like_dom_sf"/>
</dbReference>
<dbReference type="SUPFAM" id="SSF51621">
    <property type="entry name" value="Phosphoenolpyruvate/pyruvate domain"/>
    <property type="match status" value="1"/>
</dbReference>
<dbReference type="SUPFAM" id="SSF52009">
    <property type="entry name" value="Phosphohistidine domain"/>
    <property type="match status" value="1"/>
</dbReference>
<feature type="domain" description="Pyruvate phosphate dikinase AMP/ATP-binding" evidence="16">
    <location>
        <begin position="334"/>
        <end position="387"/>
    </location>
</feature>
<feature type="binding site" evidence="13">
    <location>
        <position position="790"/>
    </location>
    <ligand>
        <name>substrate</name>
    </ligand>
</feature>
<dbReference type="AlphaFoldDB" id="A0A2M8PDN7"/>
<feature type="domain" description="PEP-utilising enzyme C-terminal" evidence="17">
    <location>
        <begin position="556"/>
        <end position="915"/>
    </location>
</feature>
<dbReference type="InterPro" id="IPR000121">
    <property type="entry name" value="PEP_util_C"/>
</dbReference>
<dbReference type="GO" id="GO:0016301">
    <property type="term" value="F:kinase activity"/>
    <property type="evidence" value="ECO:0007669"/>
    <property type="project" value="UniProtKB-UniRule"/>
</dbReference>
<dbReference type="InterPro" id="IPR015813">
    <property type="entry name" value="Pyrv/PenolPyrv_kinase-like_dom"/>
</dbReference>
<keyword evidence="8 18" id="KW-0418">Kinase</keyword>
<name>A0A2M8PDN7_9CHLR</name>
<organism evidence="18 19">
    <name type="scientific">Candidatus Thermofonsia Clade 1 bacterium</name>
    <dbReference type="NCBI Taxonomy" id="2364210"/>
    <lineage>
        <taxon>Bacteria</taxon>
        <taxon>Bacillati</taxon>
        <taxon>Chloroflexota</taxon>
        <taxon>Candidatus Thermofontia</taxon>
        <taxon>Candidatus Thermofonsia Clade 1</taxon>
    </lineage>
</organism>
<evidence type="ECO:0000313" key="18">
    <source>
        <dbReference type="EMBL" id="PJF35672.1"/>
    </source>
</evidence>
<dbReference type="SUPFAM" id="SSF56059">
    <property type="entry name" value="Glutathione synthetase ATP-binding domain-like"/>
    <property type="match status" value="1"/>
</dbReference>
<evidence type="ECO:0000256" key="6">
    <source>
        <dbReference type="ARBA" id="ARBA00022723"/>
    </source>
</evidence>
<evidence type="ECO:0000256" key="1">
    <source>
        <dbReference type="ARBA" id="ARBA00001946"/>
    </source>
</evidence>
<reference evidence="18 19" key="1">
    <citation type="submission" date="2017-11" db="EMBL/GenBank/DDBJ databases">
        <title>Evolution of Phototrophy in the Chloroflexi Phylum Driven by Horizontal Gene Transfer.</title>
        <authorList>
            <person name="Ward L.M."/>
            <person name="Hemp J."/>
            <person name="Shih P.M."/>
            <person name="Mcglynn S.E."/>
            <person name="Fischer W."/>
        </authorList>
    </citation>
    <scope>NUCLEOTIDE SEQUENCE [LARGE SCALE GENOMIC DNA]</scope>
    <source>
        <strain evidence="18">JP3_13</strain>
    </source>
</reference>
<feature type="domain" description="Pyruvate phosphate dikinase AMP/ATP-binding" evidence="16">
    <location>
        <begin position="50"/>
        <end position="87"/>
    </location>
</feature>
<evidence type="ECO:0000256" key="3">
    <source>
        <dbReference type="ARBA" id="ARBA00011994"/>
    </source>
</evidence>
<dbReference type="Pfam" id="PF02896">
    <property type="entry name" value="PEP-utilizers_C"/>
    <property type="match status" value="1"/>
</dbReference>
<dbReference type="InterPro" id="IPR018274">
    <property type="entry name" value="PEP_util_AS"/>
</dbReference>
<dbReference type="GO" id="GO:0046872">
    <property type="term" value="F:metal ion binding"/>
    <property type="evidence" value="ECO:0007669"/>
    <property type="project" value="UniProtKB-UniRule"/>
</dbReference>
<comment type="similarity">
    <text evidence="2 11">Belongs to the PEP-utilizing enzyme family.</text>
</comment>
<dbReference type="InterPro" id="IPR013815">
    <property type="entry name" value="ATP_grasp_subdomain_1"/>
</dbReference>
<feature type="binding site" evidence="13">
    <location>
        <position position="598"/>
    </location>
    <ligand>
        <name>substrate</name>
    </ligand>
</feature>
<dbReference type="PROSITE" id="PS00742">
    <property type="entry name" value="PEP_ENZYMES_2"/>
    <property type="match status" value="1"/>
</dbReference>
<dbReference type="InterPro" id="IPR002192">
    <property type="entry name" value="PPDK_AMP/ATP-bd"/>
</dbReference>
<dbReference type="PIRSF" id="PIRSF000853">
    <property type="entry name" value="PPDK"/>
    <property type="match status" value="1"/>
</dbReference>
<evidence type="ECO:0000256" key="2">
    <source>
        <dbReference type="ARBA" id="ARBA00007837"/>
    </source>
</evidence>
<evidence type="ECO:0000256" key="8">
    <source>
        <dbReference type="ARBA" id="ARBA00022777"/>
    </source>
</evidence>